<keyword evidence="2" id="KW-0560">Oxidoreductase</keyword>
<dbReference type="PRINTS" id="PR00081">
    <property type="entry name" value="GDHRDH"/>
</dbReference>
<comment type="similarity">
    <text evidence="1 3">Belongs to the short-chain dehydrogenases/reductases (SDR) family.</text>
</comment>
<dbReference type="Pfam" id="PF00106">
    <property type="entry name" value="adh_short"/>
    <property type="match status" value="1"/>
</dbReference>
<dbReference type="InterPro" id="IPR036291">
    <property type="entry name" value="NAD(P)-bd_dom_sf"/>
</dbReference>
<evidence type="ECO:0000313" key="4">
    <source>
        <dbReference type="EMBL" id="ASG65475.1"/>
    </source>
</evidence>
<sequence length="261" mass="27806">MTAIANKTVWLTGASSGIGLALAHQLAEKGAKLILTSRRESQLEELRLSLPSPDAHSVLALDLSHPEKAKETASSALANKTVDILINNAGVSQRSLVVETELPVYRTLMEVDYFSVVALNQVVLPGMIERHNGHIVTVSSVAGKVGTKLRSGYSGAKFAVIGYMDCLRAEMAEHGVQCTTILPGFVHTQIAHNALTGDGSLRGKEDTDNAGGISPEQCASDIIQAIENNKAEVVSGKGMSKLAPLLQRFMPGLLRKMLANR</sequence>
<dbReference type="InterPro" id="IPR002347">
    <property type="entry name" value="SDR_fam"/>
</dbReference>
<keyword evidence="5" id="KW-1185">Reference proteome</keyword>
<evidence type="ECO:0000313" key="5">
    <source>
        <dbReference type="Proteomes" id="UP000197717"/>
    </source>
</evidence>
<reference evidence="4 5" key="1">
    <citation type="submission" date="2017-06" db="EMBL/GenBank/DDBJ databases">
        <title>Complete genome sequence of Idiomarina piscisalsi strain 10PY1A isolated from soil of Soudi Arabia.</title>
        <authorList>
            <person name="Kim M.-C."/>
            <person name="Jung B.K."/>
            <person name="Budiyanto F."/>
            <person name="Nzila A."/>
            <person name="Shin J.-H."/>
        </authorList>
    </citation>
    <scope>NUCLEOTIDE SEQUENCE [LARGE SCALE GENOMIC DNA]</scope>
    <source>
        <strain evidence="4 5">10PY1A</strain>
    </source>
</reference>
<dbReference type="PANTHER" id="PTHR44196">
    <property type="entry name" value="DEHYDROGENASE/REDUCTASE SDR FAMILY MEMBER 7B"/>
    <property type="match status" value="1"/>
</dbReference>
<dbReference type="InterPro" id="IPR020904">
    <property type="entry name" value="Sc_DH/Rdtase_CS"/>
</dbReference>
<gene>
    <name evidence="4" type="ORF">CEW91_04705</name>
</gene>
<dbReference type="Proteomes" id="UP000197717">
    <property type="component" value="Chromosome"/>
</dbReference>
<accession>A0ABM6LSR0</accession>
<dbReference type="SUPFAM" id="SSF51735">
    <property type="entry name" value="NAD(P)-binding Rossmann-fold domains"/>
    <property type="match status" value="1"/>
</dbReference>
<evidence type="ECO:0000256" key="1">
    <source>
        <dbReference type="ARBA" id="ARBA00006484"/>
    </source>
</evidence>
<dbReference type="RefSeq" id="WP_088767883.1">
    <property type="nucleotide sequence ID" value="NZ_CP022133.1"/>
</dbReference>
<dbReference type="PRINTS" id="PR00080">
    <property type="entry name" value="SDRFAMILY"/>
</dbReference>
<dbReference type="EMBL" id="CP022133">
    <property type="protein sequence ID" value="ASG65475.1"/>
    <property type="molecule type" value="Genomic_DNA"/>
</dbReference>
<evidence type="ECO:0000256" key="2">
    <source>
        <dbReference type="ARBA" id="ARBA00023002"/>
    </source>
</evidence>
<protein>
    <submittedName>
        <fullName evidence="4">Short chain dehydrogenase</fullName>
    </submittedName>
</protein>
<dbReference type="PROSITE" id="PS00061">
    <property type="entry name" value="ADH_SHORT"/>
    <property type="match status" value="1"/>
</dbReference>
<dbReference type="Gene3D" id="3.40.50.720">
    <property type="entry name" value="NAD(P)-binding Rossmann-like Domain"/>
    <property type="match status" value="1"/>
</dbReference>
<dbReference type="NCBIfam" id="NF004825">
    <property type="entry name" value="PRK06181.1"/>
    <property type="match status" value="1"/>
</dbReference>
<dbReference type="PANTHER" id="PTHR44196:SF1">
    <property type="entry name" value="DEHYDROGENASE_REDUCTASE SDR FAMILY MEMBER 7B"/>
    <property type="match status" value="1"/>
</dbReference>
<proteinExistence type="inferred from homology"/>
<name>A0ABM6LSR0_9GAMM</name>
<evidence type="ECO:0000256" key="3">
    <source>
        <dbReference type="RuleBase" id="RU000363"/>
    </source>
</evidence>
<organism evidence="4 5">
    <name type="scientific">Idiomarina piscisalsi</name>
    <dbReference type="NCBI Taxonomy" id="1096243"/>
    <lineage>
        <taxon>Bacteria</taxon>
        <taxon>Pseudomonadati</taxon>
        <taxon>Pseudomonadota</taxon>
        <taxon>Gammaproteobacteria</taxon>
        <taxon>Alteromonadales</taxon>
        <taxon>Idiomarinaceae</taxon>
        <taxon>Idiomarina</taxon>
    </lineage>
</organism>